<evidence type="ECO:0000313" key="1">
    <source>
        <dbReference type="EMBL" id="KIM39378.1"/>
    </source>
</evidence>
<sequence>MRQTRFAKFALPPLDLTKASLASATLEKENTLSDSIQRGFRSVEIGYFPHLIRSTGTRTPSSSRLISHNEARNFPASASAATGQNFIQKDTVYTGDYIKPLPSPEKRKKHICGHEQLEVLRKKLEPYQEAIQDDDSLIIVHAKTGHPETPHTKSLVPIPPPPYRKINEETANAEPFSTTPIFSFSVDETWDGMSETSLVYEGQVIPVDLTLDENAVELGEDCYLYEFMGPQIVEE</sequence>
<dbReference type="EMBL" id="KN831786">
    <property type="protein sequence ID" value="KIM39378.1"/>
    <property type="molecule type" value="Genomic_DNA"/>
</dbReference>
<accession>A0A0C2XNY5</accession>
<proteinExistence type="predicted"/>
<evidence type="ECO:0000313" key="2">
    <source>
        <dbReference type="Proteomes" id="UP000053424"/>
    </source>
</evidence>
<keyword evidence="2" id="KW-1185">Reference proteome</keyword>
<dbReference type="AlphaFoldDB" id="A0A0C2XNY5"/>
<reference evidence="1 2" key="1">
    <citation type="submission" date="2014-04" db="EMBL/GenBank/DDBJ databases">
        <authorList>
            <consortium name="DOE Joint Genome Institute"/>
            <person name="Kuo A."/>
            <person name="Gay G."/>
            <person name="Dore J."/>
            <person name="Kohler A."/>
            <person name="Nagy L.G."/>
            <person name="Floudas D."/>
            <person name="Copeland A."/>
            <person name="Barry K.W."/>
            <person name="Cichocki N."/>
            <person name="Veneault-Fourrey C."/>
            <person name="LaButti K."/>
            <person name="Lindquist E.A."/>
            <person name="Lipzen A."/>
            <person name="Lundell T."/>
            <person name="Morin E."/>
            <person name="Murat C."/>
            <person name="Sun H."/>
            <person name="Tunlid A."/>
            <person name="Henrissat B."/>
            <person name="Grigoriev I.V."/>
            <person name="Hibbett D.S."/>
            <person name="Martin F."/>
            <person name="Nordberg H.P."/>
            <person name="Cantor M.N."/>
            <person name="Hua S.X."/>
        </authorList>
    </citation>
    <scope>NUCLEOTIDE SEQUENCE [LARGE SCALE GENOMIC DNA]</scope>
    <source>
        <strain evidence="2">h7</strain>
    </source>
</reference>
<name>A0A0C2XNY5_HEBCY</name>
<protein>
    <submittedName>
        <fullName evidence="1">Uncharacterized protein</fullName>
    </submittedName>
</protein>
<reference evidence="2" key="2">
    <citation type="submission" date="2015-01" db="EMBL/GenBank/DDBJ databases">
        <title>Evolutionary Origins and Diversification of the Mycorrhizal Mutualists.</title>
        <authorList>
            <consortium name="DOE Joint Genome Institute"/>
            <consortium name="Mycorrhizal Genomics Consortium"/>
            <person name="Kohler A."/>
            <person name="Kuo A."/>
            <person name="Nagy L.G."/>
            <person name="Floudas D."/>
            <person name="Copeland A."/>
            <person name="Barry K.W."/>
            <person name="Cichocki N."/>
            <person name="Veneault-Fourrey C."/>
            <person name="LaButti K."/>
            <person name="Lindquist E.A."/>
            <person name="Lipzen A."/>
            <person name="Lundell T."/>
            <person name="Morin E."/>
            <person name="Murat C."/>
            <person name="Riley R."/>
            <person name="Ohm R."/>
            <person name="Sun H."/>
            <person name="Tunlid A."/>
            <person name="Henrissat B."/>
            <person name="Grigoriev I.V."/>
            <person name="Hibbett D.S."/>
            <person name="Martin F."/>
        </authorList>
    </citation>
    <scope>NUCLEOTIDE SEQUENCE [LARGE SCALE GENOMIC DNA]</scope>
    <source>
        <strain evidence="2">h7</strain>
    </source>
</reference>
<dbReference type="Proteomes" id="UP000053424">
    <property type="component" value="Unassembled WGS sequence"/>
</dbReference>
<organism evidence="1 2">
    <name type="scientific">Hebeloma cylindrosporum</name>
    <dbReference type="NCBI Taxonomy" id="76867"/>
    <lineage>
        <taxon>Eukaryota</taxon>
        <taxon>Fungi</taxon>
        <taxon>Dikarya</taxon>
        <taxon>Basidiomycota</taxon>
        <taxon>Agaricomycotina</taxon>
        <taxon>Agaricomycetes</taxon>
        <taxon>Agaricomycetidae</taxon>
        <taxon>Agaricales</taxon>
        <taxon>Agaricineae</taxon>
        <taxon>Hymenogastraceae</taxon>
        <taxon>Hebeloma</taxon>
    </lineage>
</organism>
<dbReference type="HOGENOM" id="CLU_1180341_0_0_1"/>
<gene>
    <name evidence="1" type="ORF">M413DRAFT_29528</name>
</gene>